<name>A0AAE1B7H4_9GAST</name>
<dbReference type="Proteomes" id="UP001283361">
    <property type="component" value="Unassembled WGS sequence"/>
</dbReference>
<keyword evidence="2" id="KW-1185">Reference proteome</keyword>
<proteinExistence type="predicted"/>
<gene>
    <name evidence="1" type="ORF">RRG08_001267</name>
</gene>
<protein>
    <submittedName>
        <fullName evidence="1">Uncharacterized protein</fullName>
    </submittedName>
</protein>
<comment type="caution">
    <text evidence="1">The sequence shown here is derived from an EMBL/GenBank/DDBJ whole genome shotgun (WGS) entry which is preliminary data.</text>
</comment>
<sequence length="168" mass="19474">MVFIEISGRYVVRTKQPVKELDERRIEDKCPLYWPEAAVFVNIKHAALVTEHAFISYSMNLNKITKRFIDVLATVSARDIAHLYSGCTHERQGHSSFNLEETIEVKNSNSFLSMVKRACHAGPGWIVEQCATFRLRQHHIAAWAKRVRRWDVTAAHSLTDRTRPDWKI</sequence>
<accession>A0AAE1B7H4</accession>
<dbReference type="AlphaFoldDB" id="A0AAE1B7H4"/>
<reference evidence="1" key="1">
    <citation type="journal article" date="2023" name="G3 (Bethesda)">
        <title>A reference genome for the long-term kleptoplast-retaining sea slug Elysia crispata morphotype clarki.</title>
        <authorList>
            <person name="Eastman K.E."/>
            <person name="Pendleton A.L."/>
            <person name="Shaikh M.A."/>
            <person name="Suttiyut T."/>
            <person name="Ogas R."/>
            <person name="Tomko P."/>
            <person name="Gavelis G."/>
            <person name="Widhalm J.R."/>
            <person name="Wisecaver J.H."/>
        </authorList>
    </citation>
    <scope>NUCLEOTIDE SEQUENCE</scope>
    <source>
        <strain evidence="1">ECLA1</strain>
    </source>
</reference>
<evidence type="ECO:0000313" key="1">
    <source>
        <dbReference type="EMBL" id="KAK3801023.1"/>
    </source>
</evidence>
<dbReference type="EMBL" id="JAWDGP010000384">
    <property type="protein sequence ID" value="KAK3801023.1"/>
    <property type="molecule type" value="Genomic_DNA"/>
</dbReference>
<organism evidence="1 2">
    <name type="scientific">Elysia crispata</name>
    <name type="common">lettuce slug</name>
    <dbReference type="NCBI Taxonomy" id="231223"/>
    <lineage>
        <taxon>Eukaryota</taxon>
        <taxon>Metazoa</taxon>
        <taxon>Spiralia</taxon>
        <taxon>Lophotrochozoa</taxon>
        <taxon>Mollusca</taxon>
        <taxon>Gastropoda</taxon>
        <taxon>Heterobranchia</taxon>
        <taxon>Euthyneura</taxon>
        <taxon>Panpulmonata</taxon>
        <taxon>Sacoglossa</taxon>
        <taxon>Placobranchoidea</taxon>
        <taxon>Plakobranchidae</taxon>
        <taxon>Elysia</taxon>
    </lineage>
</organism>
<evidence type="ECO:0000313" key="2">
    <source>
        <dbReference type="Proteomes" id="UP001283361"/>
    </source>
</evidence>